<keyword evidence="3" id="KW-1185">Reference proteome</keyword>
<keyword evidence="1" id="KW-0812">Transmembrane</keyword>
<evidence type="ECO:0000256" key="1">
    <source>
        <dbReference type="SAM" id="Phobius"/>
    </source>
</evidence>
<dbReference type="InParanoid" id="J7SC88"/>
<evidence type="ECO:0000313" key="2">
    <source>
        <dbReference type="EMBL" id="CCM06971.1"/>
    </source>
</evidence>
<dbReference type="HOGENOM" id="CLU_104703_0_0_1"/>
<feature type="transmembrane region" description="Helical" evidence="1">
    <location>
        <begin position="77"/>
        <end position="103"/>
    </location>
</feature>
<reference evidence="2 3" key="1">
    <citation type="journal article" date="2012" name="Appl. Environ. Microbiol.">
        <title>Short-read sequencing for genomic analysis of the brown rot fungus Fibroporia radiculosa.</title>
        <authorList>
            <person name="Tang J.D."/>
            <person name="Perkins A.D."/>
            <person name="Sonstegard T.S."/>
            <person name="Schroeder S.G."/>
            <person name="Burgess S.C."/>
            <person name="Diehl S.V."/>
        </authorList>
    </citation>
    <scope>NUCLEOTIDE SEQUENCE [LARGE SCALE GENOMIC DNA]</scope>
    <source>
        <strain evidence="2 3">TFFH 294</strain>
    </source>
</reference>
<sequence length="160" mass="18177">MASITILAALLFLTWFLLTVLILILTLLFLYFKETYKVKVILTRQPITPIADQTPERPTGVQVMSPVKLTPTPFTDLLSALLGFFLTTLLSVLALTFIVPLTLRLTLRHLKREHQWAFNIAATAQRPLPNTTTNLPVIAANRDSNTPTQVYFEYIREHQD</sequence>
<protein>
    <submittedName>
        <fullName evidence="2">Uncharacterized protein</fullName>
    </submittedName>
</protein>
<dbReference type="AlphaFoldDB" id="J7SC88"/>
<dbReference type="Proteomes" id="UP000006352">
    <property type="component" value="Unassembled WGS sequence"/>
</dbReference>
<proteinExistence type="predicted"/>
<keyword evidence="1" id="KW-0472">Membrane</keyword>
<name>J7SC88_9APHY</name>
<dbReference type="RefSeq" id="XP_012176992.1">
    <property type="nucleotide sequence ID" value="XM_012321602.1"/>
</dbReference>
<keyword evidence="1" id="KW-1133">Transmembrane helix</keyword>
<evidence type="ECO:0000313" key="3">
    <source>
        <dbReference type="Proteomes" id="UP000006352"/>
    </source>
</evidence>
<dbReference type="EMBL" id="HE797587">
    <property type="protein sequence ID" value="CCM06971.1"/>
    <property type="molecule type" value="Genomic_DNA"/>
</dbReference>
<dbReference type="GeneID" id="24101871"/>
<organism evidence="2 3">
    <name type="scientific">Fibroporia radiculosa</name>
    <dbReference type="NCBI Taxonomy" id="599839"/>
    <lineage>
        <taxon>Eukaryota</taxon>
        <taxon>Fungi</taxon>
        <taxon>Dikarya</taxon>
        <taxon>Basidiomycota</taxon>
        <taxon>Agaricomycotina</taxon>
        <taxon>Agaricomycetes</taxon>
        <taxon>Polyporales</taxon>
        <taxon>Fibroporiaceae</taxon>
        <taxon>Fibroporia</taxon>
    </lineage>
</organism>
<accession>J7SC88</accession>
<feature type="transmembrane region" description="Helical" evidence="1">
    <location>
        <begin position="7"/>
        <end position="32"/>
    </location>
</feature>
<gene>
    <name evidence="2" type="ORF">FIBRA_09285</name>
</gene>